<dbReference type="PANTHER" id="PTHR23327">
    <property type="entry name" value="RING FINGER PROTEIN 127"/>
    <property type="match status" value="1"/>
</dbReference>
<dbReference type="GO" id="GO:0005737">
    <property type="term" value="C:cytoplasm"/>
    <property type="evidence" value="ECO:0007669"/>
    <property type="project" value="UniProtKB-ARBA"/>
</dbReference>
<dbReference type="InterPro" id="IPR046336">
    <property type="entry name" value="Lon_prtase_N_sf"/>
</dbReference>
<name>A0A8B8Z0G7_BALMU</name>
<evidence type="ECO:0000259" key="7">
    <source>
        <dbReference type="PROSITE" id="PS51787"/>
    </source>
</evidence>
<feature type="domain" description="Lon N-terminal" evidence="7">
    <location>
        <begin position="535"/>
        <end position="744"/>
    </location>
</feature>
<keyword evidence="8" id="KW-1185">Reference proteome</keyword>
<dbReference type="PROSITE" id="PS00518">
    <property type="entry name" value="ZF_RING_1"/>
    <property type="match status" value="1"/>
</dbReference>
<protein>
    <submittedName>
        <fullName evidence="9">LON peptidase N-terminal domain and RING finger protein 2</fullName>
    </submittedName>
</protein>
<evidence type="ECO:0000256" key="4">
    <source>
        <dbReference type="PROSITE-ProRule" id="PRU00175"/>
    </source>
</evidence>
<evidence type="ECO:0000256" key="5">
    <source>
        <dbReference type="SAM" id="MobiDB-lite"/>
    </source>
</evidence>
<dbReference type="OrthoDB" id="264917at2759"/>
<dbReference type="RefSeq" id="XP_036728282.1">
    <property type="nucleotide sequence ID" value="XM_036872387.1"/>
</dbReference>
<dbReference type="SUPFAM" id="SSF48452">
    <property type="entry name" value="TPR-like"/>
    <property type="match status" value="2"/>
</dbReference>
<dbReference type="InterPro" id="IPR001841">
    <property type="entry name" value="Znf_RING"/>
</dbReference>
<dbReference type="InterPro" id="IPR013083">
    <property type="entry name" value="Znf_RING/FYVE/PHD"/>
</dbReference>
<dbReference type="InterPro" id="IPR015947">
    <property type="entry name" value="PUA-like_sf"/>
</dbReference>
<dbReference type="SMART" id="SM00464">
    <property type="entry name" value="LON"/>
    <property type="match status" value="1"/>
</dbReference>
<sequence>MSPEPVPPPPPCRGCDCGEPLAQRVEKGDEAFRAGEYETAAELFRSALAGLARPDRGLCLRLGDALARAGRLPEALGAFRGAARLGALRPDELGELASGLACVPGPRERRPPVGKPGRAPGEAPSGGPSASVPAAPRDLLDCPRCQRLLHKPVTLPCGLTVCRRCAEPGPGRPPARRVNVVLSGLLEKCFPAECRARRLAGQVRSLQRQQQPEAALLRCHQALDLAPGDNSLLLLRAELYLSMKNYEQALQDASAVCQNEPLLPKGHHVKALALSGLGRSKEVLKEFLYCLALNPECNSVKKEVQKVMCEVFFPASENVPQRLTSSVQSRMLNTRLTAQCQNHVNSQPPVEGGGSAGSSKNPSEKQDVFRNTNSSVLYFILGLHCEEDKEVLESFLPAALSTGLKRQFPNDLEDAHDVNAPGKIPKKEADSSPQRNVSSNVGESAELLIDVADFECALCMRLLFEPVTTPCGHTFCLKCLERCLDHAPHCPLCKEKLSELLASRNFHITTLAEELIFRYLSDELSDRKRIYDEEMTELSNLTRDVPIFVCAMAFPTVPCPLHVFEPRYRLMIRRCMETGTKRFGMCLSAEHAGISEYGCMLEIKDVRTFPNGSSVVDAIGISRFRVLSHRHRDGYNTADIEYLEDEKVEGPEYEELTALHDSVYQQSVSWFASLQDHMKEQILSHFGLMPDREPEPQSNLRGPAWSWWTLAVLPLERKAQLAMLSMISLKERLLAIRRILAIITRKMSSRQELVNNSRERNN</sequence>
<dbReference type="Pfam" id="PF13432">
    <property type="entry name" value="TPR_16"/>
    <property type="match status" value="2"/>
</dbReference>
<dbReference type="GO" id="GO:0008270">
    <property type="term" value="F:zinc ion binding"/>
    <property type="evidence" value="ECO:0007669"/>
    <property type="project" value="UniProtKB-KW"/>
</dbReference>
<accession>A0A8B8Z0G7</accession>
<dbReference type="GO" id="GO:0061630">
    <property type="term" value="F:ubiquitin protein ligase activity"/>
    <property type="evidence" value="ECO:0007669"/>
    <property type="project" value="TreeGrafter"/>
</dbReference>
<reference evidence="9" key="1">
    <citation type="submission" date="2025-08" db="UniProtKB">
        <authorList>
            <consortium name="RefSeq"/>
        </authorList>
    </citation>
    <scope>IDENTIFICATION</scope>
    <source>
        <tissue evidence="9">Epidermis and Blubber</tissue>
    </source>
</reference>
<dbReference type="PANTHER" id="PTHR23327:SF5">
    <property type="entry name" value="LON PEPTIDASE N-TERMINAL DOMAIN AND RING FINGER PROTEIN 2"/>
    <property type="match status" value="1"/>
</dbReference>
<keyword evidence="1" id="KW-0479">Metal-binding</keyword>
<dbReference type="Gene3D" id="3.30.40.10">
    <property type="entry name" value="Zinc/RING finger domain, C3HC4 (zinc finger)"/>
    <property type="match status" value="2"/>
</dbReference>
<dbReference type="SUPFAM" id="SSF88697">
    <property type="entry name" value="PUA domain-like"/>
    <property type="match status" value="1"/>
</dbReference>
<dbReference type="AlphaFoldDB" id="A0A8B8Z0G7"/>
<evidence type="ECO:0000256" key="3">
    <source>
        <dbReference type="ARBA" id="ARBA00022833"/>
    </source>
</evidence>
<dbReference type="InterPro" id="IPR019734">
    <property type="entry name" value="TPR_rpt"/>
</dbReference>
<feature type="domain" description="RING-type" evidence="6">
    <location>
        <begin position="456"/>
        <end position="494"/>
    </location>
</feature>
<dbReference type="InterPro" id="IPR003111">
    <property type="entry name" value="Lon_prtase_N"/>
</dbReference>
<evidence type="ECO:0000256" key="2">
    <source>
        <dbReference type="ARBA" id="ARBA00022771"/>
    </source>
</evidence>
<dbReference type="InterPro" id="IPR011990">
    <property type="entry name" value="TPR-like_helical_dom_sf"/>
</dbReference>
<feature type="region of interest" description="Disordered" evidence="5">
    <location>
        <begin position="412"/>
        <end position="438"/>
    </location>
</feature>
<keyword evidence="3" id="KW-0862">Zinc</keyword>
<evidence type="ECO:0000313" key="8">
    <source>
        <dbReference type="Proteomes" id="UP000694857"/>
    </source>
</evidence>
<dbReference type="Pfam" id="PF13923">
    <property type="entry name" value="zf-C3HC4_2"/>
    <property type="match status" value="1"/>
</dbReference>
<evidence type="ECO:0000256" key="1">
    <source>
        <dbReference type="ARBA" id="ARBA00022723"/>
    </source>
</evidence>
<dbReference type="Pfam" id="PF02190">
    <property type="entry name" value="LON_substr_bdg"/>
    <property type="match status" value="1"/>
</dbReference>
<organism evidence="8 9">
    <name type="scientific">Balaenoptera musculus</name>
    <name type="common">Blue whale</name>
    <dbReference type="NCBI Taxonomy" id="9771"/>
    <lineage>
        <taxon>Eukaryota</taxon>
        <taxon>Metazoa</taxon>
        <taxon>Chordata</taxon>
        <taxon>Craniata</taxon>
        <taxon>Vertebrata</taxon>
        <taxon>Euteleostomi</taxon>
        <taxon>Mammalia</taxon>
        <taxon>Eutheria</taxon>
        <taxon>Laurasiatheria</taxon>
        <taxon>Artiodactyla</taxon>
        <taxon>Whippomorpha</taxon>
        <taxon>Cetacea</taxon>
        <taxon>Mysticeti</taxon>
        <taxon>Balaenopteridae</taxon>
        <taxon>Balaenoptera</taxon>
    </lineage>
</organism>
<dbReference type="PROSITE" id="PS50089">
    <property type="entry name" value="ZF_RING_2"/>
    <property type="match status" value="1"/>
</dbReference>
<dbReference type="Gene3D" id="1.25.40.10">
    <property type="entry name" value="Tetratricopeptide repeat domain"/>
    <property type="match status" value="2"/>
</dbReference>
<dbReference type="GeneID" id="118905675"/>
<proteinExistence type="predicted"/>
<evidence type="ECO:0000259" key="6">
    <source>
        <dbReference type="PROSITE" id="PS50089"/>
    </source>
</evidence>
<dbReference type="SMART" id="SM00028">
    <property type="entry name" value="TPR"/>
    <property type="match status" value="3"/>
</dbReference>
<dbReference type="InterPro" id="IPR017907">
    <property type="entry name" value="Znf_RING_CS"/>
</dbReference>
<dbReference type="SUPFAM" id="SSF57850">
    <property type="entry name" value="RING/U-box"/>
    <property type="match status" value="2"/>
</dbReference>
<feature type="region of interest" description="Disordered" evidence="5">
    <location>
        <begin position="343"/>
        <end position="367"/>
    </location>
</feature>
<dbReference type="CDD" id="cd16513">
    <property type="entry name" value="RING-HC_LONFs_rpt1"/>
    <property type="match status" value="1"/>
</dbReference>
<dbReference type="Proteomes" id="UP000694857">
    <property type="component" value="Chromosome 13"/>
</dbReference>
<dbReference type="PROSITE" id="PS51787">
    <property type="entry name" value="LON_N"/>
    <property type="match status" value="1"/>
</dbReference>
<evidence type="ECO:0000313" key="9">
    <source>
        <dbReference type="RefSeq" id="XP_036728282.1"/>
    </source>
</evidence>
<gene>
    <name evidence="9" type="primary">LONRF2</name>
</gene>
<dbReference type="CDD" id="cd16514">
    <property type="entry name" value="RING-HC_LONFs_rpt2"/>
    <property type="match status" value="1"/>
</dbReference>
<dbReference type="SMART" id="SM00184">
    <property type="entry name" value="RING"/>
    <property type="match status" value="2"/>
</dbReference>
<dbReference type="Gene3D" id="2.30.130.40">
    <property type="entry name" value="LON domain-like"/>
    <property type="match status" value="1"/>
</dbReference>
<dbReference type="KEGG" id="bmus:118905675"/>
<feature type="region of interest" description="Disordered" evidence="5">
    <location>
        <begin position="99"/>
        <end position="132"/>
    </location>
</feature>
<dbReference type="CTD" id="164832"/>
<keyword evidence="2 4" id="KW-0863">Zinc-finger</keyword>